<evidence type="ECO:0008006" key="3">
    <source>
        <dbReference type="Google" id="ProtNLM"/>
    </source>
</evidence>
<proteinExistence type="predicted"/>
<reference evidence="1 2" key="1">
    <citation type="submission" date="2015-07" db="EMBL/GenBank/DDBJ databases">
        <authorList>
            <person name="Noorani M."/>
        </authorList>
    </citation>
    <scope>NUCLEOTIDE SEQUENCE [LARGE SCALE GENOMIC DNA]</scope>
    <source>
        <strain evidence="1">BBA 69670</strain>
    </source>
</reference>
<dbReference type="EMBL" id="CYGV01001202">
    <property type="protein sequence ID" value="CUA70916.1"/>
    <property type="molecule type" value="Genomic_DNA"/>
</dbReference>
<keyword evidence="2" id="KW-1185">Reference proteome</keyword>
<gene>
    <name evidence="1" type="ORF">RSOLAG22IIIB_09183</name>
</gene>
<name>A0A0K6FXD2_9AGAM</name>
<dbReference type="InterPro" id="IPR036236">
    <property type="entry name" value="Znf_C2H2_sf"/>
</dbReference>
<evidence type="ECO:0000313" key="2">
    <source>
        <dbReference type="Proteomes" id="UP000044841"/>
    </source>
</evidence>
<dbReference type="Proteomes" id="UP000044841">
    <property type="component" value="Unassembled WGS sequence"/>
</dbReference>
<protein>
    <recommendedName>
        <fullName evidence="3">C2H2-type domain-containing protein</fullName>
    </recommendedName>
</protein>
<organism evidence="1 2">
    <name type="scientific">Rhizoctonia solani</name>
    <dbReference type="NCBI Taxonomy" id="456999"/>
    <lineage>
        <taxon>Eukaryota</taxon>
        <taxon>Fungi</taxon>
        <taxon>Dikarya</taxon>
        <taxon>Basidiomycota</taxon>
        <taxon>Agaricomycotina</taxon>
        <taxon>Agaricomycetes</taxon>
        <taxon>Cantharellales</taxon>
        <taxon>Ceratobasidiaceae</taxon>
        <taxon>Rhizoctonia</taxon>
    </lineage>
</organism>
<accession>A0A0K6FXD2</accession>
<dbReference type="Gene3D" id="3.30.160.60">
    <property type="entry name" value="Classic Zinc Finger"/>
    <property type="match status" value="1"/>
</dbReference>
<sequence length="224" mass="24658">MPDHESQGPYFQSFEGLGSVAENPFHVQAAGIPLVPTFGETGSPTMAHYGFQYPSTYNAIYSPILPSETPVHAQSTNTIVSPVTQPAVVPTSQFPPAHPEPVSFVHRAPIDPGHSNDTGPNVPTTEVRMDVRLVINPTKAAIEDYVREFKKTLSRHVKKVTCSMCLLEATRRTTQHSTKPTNLERHLFSHFGVKPFMCTGCSKSFTTKDQKVRHRCDCAGNLKA</sequence>
<dbReference type="AlphaFoldDB" id="A0A0K6FXD2"/>
<dbReference type="SUPFAM" id="SSF57667">
    <property type="entry name" value="beta-beta-alpha zinc fingers"/>
    <property type="match status" value="1"/>
</dbReference>
<evidence type="ECO:0000313" key="1">
    <source>
        <dbReference type="EMBL" id="CUA70916.1"/>
    </source>
</evidence>